<comment type="caution">
    <text evidence="2">The sequence shown here is derived from an EMBL/GenBank/DDBJ whole genome shotgun (WGS) entry which is preliminary data.</text>
</comment>
<organism evidence="2 3">
    <name type="scientific">Erwinia papayae</name>
    <dbReference type="NCBI Taxonomy" id="206499"/>
    <lineage>
        <taxon>Bacteria</taxon>
        <taxon>Pseudomonadati</taxon>
        <taxon>Pseudomonadota</taxon>
        <taxon>Gammaproteobacteria</taxon>
        <taxon>Enterobacterales</taxon>
        <taxon>Erwiniaceae</taxon>
        <taxon>Erwinia</taxon>
    </lineage>
</organism>
<dbReference type="Gene3D" id="3.40.80.10">
    <property type="entry name" value="Peptidoglycan recognition protein-like"/>
    <property type="match status" value="1"/>
</dbReference>
<dbReference type="InterPro" id="IPR002502">
    <property type="entry name" value="Amidase_domain"/>
</dbReference>
<evidence type="ECO:0000313" key="3">
    <source>
        <dbReference type="Proteomes" id="UP001554567"/>
    </source>
</evidence>
<protein>
    <submittedName>
        <fullName evidence="2">Peptidoglycan recognition family protein</fullName>
    </submittedName>
</protein>
<dbReference type="SUPFAM" id="SSF55846">
    <property type="entry name" value="N-acetylmuramoyl-L-alanine amidase-like"/>
    <property type="match status" value="1"/>
</dbReference>
<feature type="domain" description="N-acetylmuramoyl-L-alanine amidase" evidence="1">
    <location>
        <begin position="28"/>
        <end position="83"/>
    </location>
</feature>
<dbReference type="Proteomes" id="UP001554567">
    <property type="component" value="Unassembled WGS sequence"/>
</dbReference>
<dbReference type="CDD" id="cd06583">
    <property type="entry name" value="PGRP"/>
    <property type="match status" value="1"/>
</dbReference>
<proteinExistence type="predicted"/>
<accession>A0ABV3N3Y0</accession>
<gene>
    <name evidence="2" type="ORF">ABW286_15315</name>
</gene>
<reference evidence="2 3" key="1">
    <citation type="submission" date="2024-07" db="EMBL/GenBank/DDBJ databases">
        <authorList>
            <person name="Dulla G.F.J."/>
            <person name="Delorm J.G."/>
        </authorList>
    </citation>
    <scope>NUCLEOTIDE SEQUENCE [LARGE SCALE GENOMIC DNA]</scope>
    <source>
        <strain evidence="2 3">JGD 233</strain>
    </source>
</reference>
<dbReference type="EMBL" id="JBFKZN010000007">
    <property type="protein sequence ID" value="MEW5290536.1"/>
    <property type="molecule type" value="Genomic_DNA"/>
</dbReference>
<sequence>MYIDEDGYIFDERIERKIFKTIERGRLGKVNGIVVHQTQSPTVQSTFNSYNNKNATGAHFLIDKNGKVYQTASLFKVTWHVGLMKSRCFLKKKCKPTETTLISLHNSPWKKQHLRISMT</sequence>
<dbReference type="RefSeq" id="WP_367168014.1">
    <property type="nucleotide sequence ID" value="NZ_JBFKZN010000007.1"/>
</dbReference>
<dbReference type="Pfam" id="PF01510">
    <property type="entry name" value="Amidase_2"/>
    <property type="match status" value="1"/>
</dbReference>
<evidence type="ECO:0000313" key="2">
    <source>
        <dbReference type="EMBL" id="MEW5290536.1"/>
    </source>
</evidence>
<dbReference type="InterPro" id="IPR036505">
    <property type="entry name" value="Amidase/PGRP_sf"/>
</dbReference>
<name>A0ABV3N3Y0_9GAMM</name>
<keyword evidence="3" id="KW-1185">Reference proteome</keyword>
<evidence type="ECO:0000259" key="1">
    <source>
        <dbReference type="Pfam" id="PF01510"/>
    </source>
</evidence>